<gene>
    <name evidence="8" type="ORF">HGMM_F42G09C40</name>
</gene>
<dbReference type="PANTHER" id="PTHR23504">
    <property type="entry name" value="MAJOR FACILITATOR SUPERFAMILY DOMAIN-CONTAINING PROTEIN 10"/>
    <property type="match status" value="1"/>
</dbReference>
<evidence type="ECO:0000256" key="4">
    <source>
        <dbReference type="ARBA" id="ARBA00022989"/>
    </source>
</evidence>
<reference evidence="8" key="1">
    <citation type="journal article" date="2005" name="Environ. Microbiol.">
        <title>Genetic and functional properties of uncultivated thermophilic crenarchaeotes from a subsurface gold mine as revealed by analysis of genome fragments.</title>
        <authorList>
            <person name="Nunoura T."/>
            <person name="Hirayama H."/>
            <person name="Takami H."/>
            <person name="Oida H."/>
            <person name="Nishi S."/>
            <person name="Shimamura S."/>
            <person name="Suzuki Y."/>
            <person name="Inagaki F."/>
            <person name="Takai K."/>
            <person name="Nealson K.H."/>
            <person name="Horikoshi K."/>
        </authorList>
    </citation>
    <scope>NUCLEOTIDE SEQUENCE</scope>
</reference>
<dbReference type="PANTHER" id="PTHR23504:SF15">
    <property type="entry name" value="MAJOR FACILITATOR SUPERFAMILY (MFS) PROFILE DOMAIN-CONTAINING PROTEIN"/>
    <property type="match status" value="1"/>
</dbReference>
<evidence type="ECO:0000256" key="1">
    <source>
        <dbReference type="ARBA" id="ARBA00004141"/>
    </source>
</evidence>
<dbReference type="PRINTS" id="PR01035">
    <property type="entry name" value="TCRTETA"/>
</dbReference>
<sequence>MARRVLSILFAVVFMDLVGFGMVIPLLPLYAELYAPPAWAFGLLMASYSAMQFVFSPILGALSDRWGRRPVLLLSLAGSVVGYLLFGLADSLALLFASRLVAGVAGGNVATAQAVIADVTPPADRAKGMGLIGAAFGLGFIAGPALAGLLLSVSPRLPGFAAAAFSALAWVAAWLALPETRKPGQGSVARRFPLAAARGLGGLLLVGFLTVTAWAAFEVTFAQFLHARFQLPAARVAWLFAYVGLLAVLVQGFLVRKIPGQVPPKVLVVGGLGVSAGGLVLLVGAQTMATVVAVLPLLALGQGLASPALSSWVSRRSPAAAQGEALGAFQGVGSLARIVGPMAGQMVLGHLGVAAVPLTCALLAVGGLVAALLLPVEPSLGSP</sequence>
<accession>H5SKX8</accession>
<feature type="domain" description="Major facilitator superfamily (MFS) profile" evidence="7">
    <location>
        <begin position="5"/>
        <end position="379"/>
    </location>
</feature>
<dbReference type="GO" id="GO:0022857">
    <property type="term" value="F:transmembrane transporter activity"/>
    <property type="evidence" value="ECO:0007669"/>
    <property type="project" value="InterPro"/>
</dbReference>
<dbReference type="GO" id="GO:0016020">
    <property type="term" value="C:membrane"/>
    <property type="evidence" value="ECO:0007669"/>
    <property type="project" value="UniProtKB-SubCell"/>
</dbReference>
<keyword evidence="2" id="KW-0813">Transport</keyword>
<dbReference type="PROSITE" id="PS50850">
    <property type="entry name" value="MFS"/>
    <property type="match status" value="1"/>
</dbReference>
<dbReference type="AlphaFoldDB" id="H5SKX8"/>
<feature type="transmembrane region" description="Helical" evidence="6">
    <location>
        <begin position="351"/>
        <end position="374"/>
    </location>
</feature>
<dbReference type="InterPro" id="IPR001958">
    <property type="entry name" value="Tet-R_TetA/multi-R_MdtG-like"/>
</dbReference>
<dbReference type="PROSITE" id="PS00216">
    <property type="entry name" value="SUGAR_TRANSPORT_1"/>
    <property type="match status" value="1"/>
</dbReference>
<evidence type="ECO:0000256" key="5">
    <source>
        <dbReference type="ARBA" id="ARBA00023136"/>
    </source>
</evidence>
<feature type="transmembrane region" description="Helical" evidence="6">
    <location>
        <begin position="157"/>
        <end position="177"/>
    </location>
</feature>
<dbReference type="InterPro" id="IPR020846">
    <property type="entry name" value="MFS_dom"/>
</dbReference>
<feature type="transmembrane region" description="Helical" evidence="6">
    <location>
        <begin position="95"/>
        <end position="117"/>
    </location>
</feature>
<feature type="transmembrane region" description="Helical" evidence="6">
    <location>
        <begin position="237"/>
        <end position="254"/>
    </location>
</feature>
<dbReference type="InterPro" id="IPR036259">
    <property type="entry name" value="MFS_trans_sf"/>
</dbReference>
<comment type="subcellular location">
    <subcellularLocation>
        <location evidence="1">Membrane</location>
        <topology evidence="1">Multi-pass membrane protein</topology>
    </subcellularLocation>
</comment>
<organism evidence="8">
    <name type="scientific">uncultured prokaryote</name>
    <dbReference type="NCBI Taxonomy" id="198431"/>
    <lineage>
        <taxon>unclassified sequences</taxon>
        <taxon>environmental samples</taxon>
    </lineage>
</organism>
<feature type="transmembrane region" description="Helical" evidence="6">
    <location>
        <begin position="197"/>
        <end position="217"/>
    </location>
</feature>
<evidence type="ECO:0000256" key="6">
    <source>
        <dbReference type="SAM" id="Phobius"/>
    </source>
</evidence>
<dbReference type="InterPro" id="IPR011701">
    <property type="entry name" value="MFS"/>
</dbReference>
<feature type="transmembrane region" description="Helical" evidence="6">
    <location>
        <begin position="7"/>
        <end position="27"/>
    </location>
</feature>
<keyword evidence="4 6" id="KW-1133">Transmembrane helix</keyword>
<keyword evidence="5 6" id="KW-0472">Membrane</keyword>
<dbReference type="Pfam" id="PF07690">
    <property type="entry name" value="MFS_1"/>
    <property type="match status" value="1"/>
</dbReference>
<keyword evidence="3 6" id="KW-0812">Transmembrane</keyword>
<proteinExistence type="predicted"/>
<dbReference type="EMBL" id="AP011758">
    <property type="protein sequence ID" value="BAL56814.1"/>
    <property type="molecule type" value="Genomic_DNA"/>
</dbReference>
<evidence type="ECO:0000313" key="8">
    <source>
        <dbReference type="EMBL" id="BAL56814.1"/>
    </source>
</evidence>
<feature type="transmembrane region" description="Helical" evidence="6">
    <location>
        <begin position="71"/>
        <end position="89"/>
    </location>
</feature>
<feature type="transmembrane region" description="Helical" evidence="6">
    <location>
        <begin position="266"/>
        <end position="299"/>
    </location>
</feature>
<name>H5SKX8_9ZZZZ</name>
<protein>
    <submittedName>
        <fullName evidence="8">MFS transporter</fullName>
    </submittedName>
</protein>
<dbReference type="InterPro" id="IPR005829">
    <property type="entry name" value="Sugar_transporter_CS"/>
</dbReference>
<reference evidence="8" key="2">
    <citation type="journal article" date="2012" name="PLoS ONE">
        <title>A Deeply Branching Thermophilic Bacterium with an Ancient Acetyl-CoA Pathway Dominates a Subsurface Ecosystem.</title>
        <authorList>
            <person name="Takami H."/>
            <person name="Noguchi H."/>
            <person name="Takaki Y."/>
            <person name="Uchiyama I."/>
            <person name="Toyoda A."/>
            <person name="Nishi S."/>
            <person name="Chee G.-J."/>
            <person name="Arai W."/>
            <person name="Nunoura T."/>
            <person name="Itoh T."/>
            <person name="Hattori M."/>
            <person name="Takai K."/>
        </authorList>
    </citation>
    <scope>NUCLEOTIDE SEQUENCE</scope>
</reference>
<feature type="transmembrane region" description="Helical" evidence="6">
    <location>
        <begin position="39"/>
        <end position="59"/>
    </location>
</feature>
<evidence type="ECO:0000259" key="7">
    <source>
        <dbReference type="PROSITE" id="PS50850"/>
    </source>
</evidence>
<dbReference type="Gene3D" id="1.20.1250.20">
    <property type="entry name" value="MFS general substrate transporter like domains"/>
    <property type="match status" value="1"/>
</dbReference>
<dbReference type="SUPFAM" id="SSF103473">
    <property type="entry name" value="MFS general substrate transporter"/>
    <property type="match status" value="1"/>
</dbReference>
<evidence type="ECO:0000256" key="3">
    <source>
        <dbReference type="ARBA" id="ARBA00022692"/>
    </source>
</evidence>
<evidence type="ECO:0000256" key="2">
    <source>
        <dbReference type="ARBA" id="ARBA00022448"/>
    </source>
</evidence>
<feature type="transmembrane region" description="Helical" evidence="6">
    <location>
        <begin position="129"/>
        <end position="151"/>
    </location>
</feature>